<dbReference type="Proteomes" id="UP000000560">
    <property type="component" value="Chromosome II"/>
</dbReference>
<name>Q5B7G6_EMENI</name>
<organism evidence="2 3">
    <name type="scientific">Emericella nidulans (strain FGSC A4 / ATCC 38163 / CBS 112.46 / NRRL 194 / M139)</name>
    <name type="common">Aspergillus nidulans</name>
    <dbReference type="NCBI Taxonomy" id="227321"/>
    <lineage>
        <taxon>Eukaryota</taxon>
        <taxon>Fungi</taxon>
        <taxon>Dikarya</taxon>
        <taxon>Ascomycota</taxon>
        <taxon>Pezizomycotina</taxon>
        <taxon>Eurotiomycetes</taxon>
        <taxon>Eurotiomycetidae</taxon>
        <taxon>Eurotiales</taxon>
        <taxon>Aspergillaceae</taxon>
        <taxon>Aspergillus</taxon>
        <taxon>Aspergillus subgen. Nidulantes</taxon>
    </lineage>
</organism>
<evidence type="ECO:0000313" key="3">
    <source>
        <dbReference type="Proteomes" id="UP000000560"/>
    </source>
</evidence>
<keyword evidence="1" id="KW-0732">Signal</keyword>
<dbReference type="HOGENOM" id="CLU_1992608_0_0_1"/>
<reference evidence="3" key="2">
    <citation type="journal article" date="2009" name="Fungal Genet. Biol.">
        <title>The 2008 update of the Aspergillus nidulans genome annotation: a community effort.</title>
        <authorList>
            <person name="Wortman J.R."/>
            <person name="Gilsenan J.M."/>
            <person name="Joardar V."/>
            <person name="Deegan J."/>
            <person name="Clutterbuck J."/>
            <person name="Andersen M.R."/>
            <person name="Archer D."/>
            <person name="Bencina M."/>
            <person name="Braus G."/>
            <person name="Coutinho P."/>
            <person name="von Dohren H."/>
            <person name="Doonan J."/>
            <person name="Driessen A.J."/>
            <person name="Durek P."/>
            <person name="Espeso E."/>
            <person name="Fekete E."/>
            <person name="Flipphi M."/>
            <person name="Estrada C.G."/>
            <person name="Geysens S."/>
            <person name="Goldman G."/>
            <person name="de Groot P.W."/>
            <person name="Hansen K."/>
            <person name="Harris S.D."/>
            <person name="Heinekamp T."/>
            <person name="Helmstaedt K."/>
            <person name="Henrissat B."/>
            <person name="Hofmann G."/>
            <person name="Homan T."/>
            <person name="Horio T."/>
            <person name="Horiuchi H."/>
            <person name="James S."/>
            <person name="Jones M."/>
            <person name="Karaffa L."/>
            <person name="Karanyi Z."/>
            <person name="Kato M."/>
            <person name="Keller N."/>
            <person name="Kelly D.E."/>
            <person name="Kiel J.A."/>
            <person name="Kim J.M."/>
            <person name="van der Klei I.J."/>
            <person name="Klis F.M."/>
            <person name="Kovalchuk A."/>
            <person name="Krasevec N."/>
            <person name="Kubicek C.P."/>
            <person name="Liu B."/>
            <person name="Maccabe A."/>
            <person name="Meyer V."/>
            <person name="Mirabito P."/>
            <person name="Miskei M."/>
            <person name="Mos M."/>
            <person name="Mullins J."/>
            <person name="Nelson D.R."/>
            <person name="Nielsen J."/>
            <person name="Oakley B.R."/>
            <person name="Osmani S.A."/>
            <person name="Pakula T."/>
            <person name="Paszewski A."/>
            <person name="Paulsen I."/>
            <person name="Pilsyk S."/>
            <person name="Pocsi I."/>
            <person name="Punt P.J."/>
            <person name="Ram A.F."/>
            <person name="Ren Q."/>
            <person name="Robellet X."/>
            <person name="Robson G."/>
            <person name="Seiboth B."/>
            <person name="van Solingen P."/>
            <person name="Specht T."/>
            <person name="Sun J."/>
            <person name="Taheri-Talesh N."/>
            <person name="Takeshita N."/>
            <person name="Ussery D."/>
            <person name="vanKuyk P.A."/>
            <person name="Visser H."/>
            <person name="van de Vondervoort P.J."/>
            <person name="de Vries R.P."/>
            <person name="Walton J."/>
            <person name="Xiang X."/>
            <person name="Xiong Y."/>
            <person name="Zeng A.P."/>
            <person name="Brandt B.W."/>
            <person name="Cornell M.J."/>
            <person name="van den Hondel C.A."/>
            <person name="Visser J."/>
            <person name="Oliver S.G."/>
            <person name="Turner G."/>
        </authorList>
    </citation>
    <scope>GENOME REANNOTATION</scope>
    <source>
        <strain evidence="3">FGSC A4 / ATCC 38163 / CBS 112.46 / NRRL 194 / M139</strain>
    </source>
</reference>
<dbReference type="RefSeq" id="XP_661118.1">
    <property type="nucleotide sequence ID" value="XM_656026.1"/>
</dbReference>
<dbReference type="PANTHER" id="PTHR39603">
    <property type="entry name" value="CYANOVIRIN-N DOMAIN-CONTAINING PROTEIN"/>
    <property type="match status" value="1"/>
</dbReference>
<dbReference type="VEuPathDB" id="FungiDB:AN3514"/>
<dbReference type="AlphaFoldDB" id="Q5B7G6"/>
<keyword evidence="3" id="KW-1185">Reference proteome</keyword>
<accession>C8V525</accession>
<sequence>MMSTTFFVSMLALAGNAFASPALQARDGVQCGGVNYAPIGDVKNCINYLKSKGTDSCKVGDGNGGFCRDGAAVILGSGTTETPCQNVAAAAEAILGSCTNADQYVGGSSTIGGNSNVVVTVRHVN</sequence>
<dbReference type="EMBL" id="BN001302">
    <property type="protein sequence ID" value="CBF75996.1"/>
    <property type="molecule type" value="Genomic_DNA"/>
</dbReference>
<proteinExistence type="predicted"/>
<protein>
    <submittedName>
        <fullName evidence="2">Uncharacterized protein</fullName>
    </submittedName>
</protein>
<dbReference type="PANTHER" id="PTHR39603:SF1">
    <property type="entry name" value="CYANOVIRIN-N DOMAIN-CONTAINING PROTEIN"/>
    <property type="match status" value="1"/>
</dbReference>
<feature type="signal peptide" evidence="1">
    <location>
        <begin position="1"/>
        <end position="19"/>
    </location>
</feature>
<accession>Q5B7G6</accession>
<dbReference type="GeneID" id="2872937"/>
<dbReference type="OrthoDB" id="4503944at2759"/>
<dbReference type="KEGG" id="ani:ANIA_03514"/>
<reference evidence="3" key="1">
    <citation type="journal article" date="2005" name="Nature">
        <title>Sequencing of Aspergillus nidulans and comparative analysis with A. fumigatus and A. oryzae.</title>
        <authorList>
            <person name="Galagan J.E."/>
            <person name="Calvo S.E."/>
            <person name="Cuomo C."/>
            <person name="Ma L.J."/>
            <person name="Wortman J.R."/>
            <person name="Batzoglou S."/>
            <person name="Lee S.I."/>
            <person name="Basturkmen M."/>
            <person name="Spevak C.C."/>
            <person name="Clutterbuck J."/>
            <person name="Kapitonov V."/>
            <person name="Jurka J."/>
            <person name="Scazzocchio C."/>
            <person name="Farman M."/>
            <person name="Butler J."/>
            <person name="Purcell S."/>
            <person name="Harris S."/>
            <person name="Braus G.H."/>
            <person name="Draht O."/>
            <person name="Busch S."/>
            <person name="D'Enfert C."/>
            <person name="Bouchier C."/>
            <person name="Goldman G.H."/>
            <person name="Bell-Pedersen D."/>
            <person name="Griffiths-Jones S."/>
            <person name="Doonan J.H."/>
            <person name="Yu J."/>
            <person name="Vienken K."/>
            <person name="Pain A."/>
            <person name="Freitag M."/>
            <person name="Selker E.U."/>
            <person name="Archer D.B."/>
            <person name="Penalva M.A."/>
            <person name="Oakley B.R."/>
            <person name="Momany M."/>
            <person name="Tanaka T."/>
            <person name="Kumagai T."/>
            <person name="Asai K."/>
            <person name="Machida M."/>
            <person name="Nierman W.C."/>
            <person name="Denning D.W."/>
            <person name="Caddick M."/>
            <person name="Hynes M."/>
            <person name="Paoletti M."/>
            <person name="Fischer R."/>
            <person name="Miller B."/>
            <person name="Dyer P."/>
            <person name="Sachs M.S."/>
            <person name="Osmani S.A."/>
            <person name="Birren B.W."/>
        </authorList>
    </citation>
    <scope>NUCLEOTIDE SEQUENCE [LARGE SCALE GENOMIC DNA]</scope>
    <source>
        <strain evidence="3">FGSC A4 / ATCC 38163 / CBS 112.46 / NRRL 194 / M139</strain>
    </source>
</reference>
<feature type="chain" id="PRO_5010230433" evidence="1">
    <location>
        <begin position="20"/>
        <end position="125"/>
    </location>
</feature>
<gene>
    <name evidence="2" type="ORF">ANIA_03514</name>
</gene>
<evidence type="ECO:0000313" key="2">
    <source>
        <dbReference type="EMBL" id="CBF75996.1"/>
    </source>
</evidence>
<evidence type="ECO:0000256" key="1">
    <source>
        <dbReference type="SAM" id="SignalP"/>
    </source>
</evidence>
<dbReference type="InParanoid" id="Q5B7G6"/>